<sequence>MLCARLWTLRRRSCSVPVLLVVPAVCLLYHVLVGGWNPAEPPQPGGHHAGPGPGPGVERLLEDLQRDGVGPLMDTLLHLETERQRQDNLETERQVRPSSLSHNLKTERQDNLETERQVRPSSLFHHLETERQDNLETERQVRPSSLSHHLETERQDNLETERQRRMRSHKDGLLRFLTRCLEKDEVSTGVYWCLLVSTGVYWCLLVSTGVYWGLLVSTGVYWCLLGSTGVYWGLLVSTGVYWGLLVSTGVYWCLLGSTGLVRDRDRALVVLGQNTVSDTEVQLYLRVLEQTGYAVSLARYADRTVLLRPQQGAAPWSVLVCLRTSEKSCLWSVPFVQLQPHQMVRLDIRPGGGGSRVRVNMIPGLLEAFSDAGDGRCRFSSSPRLTAVRLPMEPFACRSTNRRTGSPPEPEPTPL</sequence>
<dbReference type="PANTHER" id="PTHR14776">
    <property type="entry name" value="CADHERIN-LIKE AND PC-ESTERASE DOMAIN-CONTAINING PROTEIN 1"/>
    <property type="match status" value="1"/>
</dbReference>
<reference evidence="3" key="1">
    <citation type="journal article" date="2023" name="Front. Mar. Sci.">
        <title>A new Merluccius polli reference genome to investigate the effects of global change in West African waters.</title>
        <authorList>
            <person name="Mateo J.L."/>
            <person name="Blanco-Fernandez C."/>
            <person name="Garcia-Vazquez E."/>
            <person name="Machado-Schiaffino G."/>
        </authorList>
    </citation>
    <scope>NUCLEOTIDE SEQUENCE</scope>
    <source>
        <strain evidence="3">C29</strain>
        <tissue evidence="3">Fin</tissue>
    </source>
</reference>
<comment type="caution">
    <text evidence="3">The sequence shown here is derived from an EMBL/GenBank/DDBJ whole genome shotgun (WGS) entry which is preliminary data.</text>
</comment>
<dbReference type="Proteomes" id="UP001174136">
    <property type="component" value="Unassembled WGS sequence"/>
</dbReference>
<feature type="transmembrane region" description="Helical" evidence="2">
    <location>
        <begin position="189"/>
        <end position="207"/>
    </location>
</feature>
<feature type="region of interest" description="Disordered" evidence="1">
    <location>
        <begin position="396"/>
        <end position="415"/>
    </location>
</feature>
<keyword evidence="4" id="KW-1185">Reference proteome</keyword>
<keyword evidence="2" id="KW-0812">Transmembrane</keyword>
<feature type="compositionally biased region" description="Basic and acidic residues" evidence="1">
    <location>
        <begin position="104"/>
        <end position="118"/>
    </location>
</feature>
<gene>
    <name evidence="3" type="ORF">N1851_031616</name>
</gene>
<feature type="compositionally biased region" description="Basic and acidic residues" evidence="1">
    <location>
        <begin position="148"/>
        <end position="164"/>
    </location>
</feature>
<evidence type="ECO:0000313" key="3">
    <source>
        <dbReference type="EMBL" id="KAK0133006.1"/>
    </source>
</evidence>
<organism evidence="3 4">
    <name type="scientific">Merluccius polli</name>
    <name type="common">Benguela hake</name>
    <name type="synonym">Merluccius cadenati</name>
    <dbReference type="NCBI Taxonomy" id="89951"/>
    <lineage>
        <taxon>Eukaryota</taxon>
        <taxon>Metazoa</taxon>
        <taxon>Chordata</taxon>
        <taxon>Craniata</taxon>
        <taxon>Vertebrata</taxon>
        <taxon>Euteleostomi</taxon>
        <taxon>Actinopterygii</taxon>
        <taxon>Neopterygii</taxon>
        <taxon>Teleostei</taxon>
        <taxon>Neoteleostei</taxon>
        <taxon>Acanthomorphata</taxon>
        <taxon>Zeiogadaria</taxon>
        <taxon>Gadariae</taxon>
        <taxon>Gadiformes</taxon>
        <taxon>Gadoidei</taxon>
        <taxon>Merlucciidae</taxon>
        <taxon>Merluccius</taxon>
    </lineage>
</organism>
<evidence type="ECO:0000256" key="1">
    <source>
        <dbReference type="SAM" id="MobiDB-lite"/>
    </source>
</evidence>
<keyword evidence="2" id="KW-1133">Transmembrane helix</keyword>
<feature type="transmembrane region" description="Helical" evidence="2">
    <location>
        <begin position="240"/>
        <end position="261"/>
    </location>
</feature>
<evidence type="ECO:0000313" key="4">
    <source>
        <dbReference type="Proteomes" id="UP001174136"/>
    </source>
</evidence>
<name>A0AA47NP22_MERPO</name>
<feature type="transmembrane region" description="Helical" evidence="2">
    <location>
        <begin position="214"/>
        <end position="234"/>
    </location>
</feature>
<feature type="compositionally biased region" description="Basic and acidic residues" evidence="1">
    <location>
        <begin position="83"/>
        <end position="95"/>
    </location>
</feature>
<accession>A0AA47NP22</accession>
<dbReference type="PANTHER" id="PTHR14776:SF1">
    <property type="entry name" value="CADHERIN-LIKE AND PC-ESTERASE DOMAIN-CONTAINING PROTEIN 1"/>
    <property type="match status" value="1"/>
</dbReference>
<dbReference type="AlphaFoldDB" id="A0AA47NP22"/>
<feature type="transmembrane region" description="Helical" evidence="2">
    <location>
        <begin position="12"/>
        <end position="32"/>
    </location>
</feature>
<feature type="region of interest" description="Disordered" evidence="1">
    <location>
        <begin position="83"/>
        <end position="164"/>
    </location>
</feature>
<dbReference type="EMBL" id="JAOPHQ010006034">
    <property type="protein sequence ID" value="KAK0133006.1"/>
    <property type="molecule type" value="Genomic_DNA"/>
</dbReference>
<keyword evidence="2" id="KW-0472">Membrane</keyword>
<proteinExistence type="predicted"/>
<feature type="compositionally biased region" description="Basic and acidic residues" evidence="1">
    <location>
        <begin position="125"/>
        <end position="141"/>
    </location>
</feature>
<protein>
    <submittedName>
        <fullName evidence="3">Uncharacterized protein</fullName>
    </submittedName>
</protein>
<evidence type="ECO:0000256" key="2">
    <source>
        <dbReference type="SAM" id="Phobius"/>
    </source>
</evidence>